<dbReference type="InterPro" id="IPR017850">
    <property type="entry name" value="Alkaline_phosphatase_core_sf"/>
</dbReference>
<dbReference type="EMBL" id="JAOCQI010000003">
    <property type="protein sequence ID" value="MCT7312769.1"/>
    <property type="molecule type" value="Genomic_DNA"/>
</dbReference>
<evidence type="ECO:0000313" key="3">
    <source>
        <dbReference type="Proteomes" id="UP001164420"/>
    </source>
</evidence>
<dbReference type="InterPro" id="IPR002591">
    <property type="entry name" value="Phosphodiest/P_Trfase"/>
</dbReference>
<dbReference type="InterPro" id="IPR013320">
    <property type="entry name" value="ConA-like_dom_sf"/>
</dbReference>
<proteinExistence type="predicted"/>
<dbReference type="Pfam" id="PF01663">
    <property type="entry name" value="Phosphodiest"/>
    <property type="match status" value="1"/>
</dbReference>
<keyword evidence="1" id="KW-0732">Signal</keyword>
<evidence type="ECO:0000256" key="1">
    <source>
        <dbReference type="SAM" id="SignalP"/>
    </source>
</evidence>
<protein>
    <submittedName>
        <fullName evidence="2">Alkaline phosphatase family protein</fullName>
    </submittedName>
</protein>
<dbReference type="RefSeq" id="WP_260779660.1">
    <property type="nucleotide sequence ID" value="NZ_JAOCQI010000003.1"/>
</dbReference>
<reference evidence="2 3" key="1">
    <citation type="journal article" date="2023" name="Front. Microbiol.">
        <title>Ralstonia chuxiongensis sp. nov., Ralstonia mojiangensis sp. nov., and Ralstonia soli sp. nov., isolated from tobacco fields, are three novel species in the family Burkholderiaceae.</title>
        <authorList>
            <person name="Lu C.H."/>
            <person name="Zhang Y.Y."/>
            <person name="Jiang N."/>
            <person name="Chen W."/>
            <person name="Shao X."/>
            <person name="Zhao Z.M."/>
            <person name="Lu W.L."/>
            <person name="Hu X."/>
            <person name="Xi Y.X."/>
            <person name="Zou S.Y."/>
            <person name="Wei Q.J."/>
            <person name="Lin Z.L."/>
            <person name="Gong L."/>
            <person name="Gai X.T."/>
            <person name="Zhang L.Q."/>
            <person name="Li J.Y."/>
            <person name="Jin Y."/>
            <person name="Xia Z.Y."/>
        </authorList>
    </citation>
    <scope>NUCLEOTIDE SEQUENCE [LARGE SCALE GENOMIC DNA]</scope>
    <source>
        <strain evidence="2 3">22TCJT01-1</strain>
    </source>
</reference>
<dbReference type="SUPFAM" id="SSF53649">
    <property type="entry name" value="Alkaline phosphatase-like"/>
    <property type="match status" value="1"/>
</dbReference>
<gene>
    <name evidence="2" type="ORF">N5J06_17510</name>
</gene>
<comment type="caution">
    <text evidence="2">The sequence shown here is derived from an EMBL/GenBank/DDBJ whole genome shotgun (WGS) entry which is preliminary data.</text>
</comment>
<feature type="chain" id="PRO_5047215270" evidence="1">
    <location>
        <begin position="30"/>
        <end position="678"/>
    </location>
</feature>
<sequence length="678" mass="69940">MAWNHPARRLLTAALSTTVAAMLATTLTACGGGDSSPIANQGSTDAPSASASASKKVLMVGVDGATYAQVQSALLQRSLPNLGALAVMPASTGGTLGTTTAQPPLDTPSWATVLTGAWQNRHGVTDDTVTTLAAPSVFSYARSAAKAAGTTQRLGAAVSSAMLPALLKADQQAGNLDTLVDCAQVDTCVTQNSVKLVQSGYDVVFAQYTAPAAAALASGLQSDAYAAALANVDQALGTFQAAIAQRRTANPNEDWLVVVTTSHGLDATGATTSAPTLENRTAFIALNKSVNPVLGKNGMAAPTSEATLAALPSEADIVPTVLAQLNAAVPATAHKLDGAALTANAIGVRNVQSTVGAYNASLVLNWQNPTAASGPITVLRDGKPVATLPATATQYTDSNIATASGIYRINYTLVRNNVPVSMLAQIAYVAPTPLATSLTNGLATYYSFDPLPPTDRKASSTIGPWVAGTNGGSAATDPFGGTALSVDSRIDAYKLTQNGADIAQSPQFTIGFWFKSDCTQGNGTGEPILANKDYYSGSNAGIAIGLWGGCEVRFNLGSGGKRDDIQGMKFSANQWAYLALSVDAQAKRFSAYILDPVLGVQKVEDKAIANTDVTKLNGLATKVWGLNDDATHNYVPNNPGSLKGVMAYDDLAMWTRRLTLDELKTINGSHQPLSTLNP</sequence>
<dbReference type="Proteomes" id="UP001164420">
    <property type="component" value="Unassembled WGS sequence"/>
</dbReference>
<organism evidence="2 3">
    <name type="scientific">Ralstonia mojiangensis</name>
    <dbReference type="NCBI Taxonomy" id="2953895"/>
    <lineage>
        <taxon>Bacteria</taxon>
        <taxon>Pseudomonadati</taxon>
        <taxon>Pseudomonadota</taxon>
        <taxon>Betaproteobacteria</taxon>
        <taxon>Burkholderiales</taxon>
        <taxon>Burkholderiaceae</taxon>
        <taxon>Ralstonia</taxon>
    </lineage>
</organism>
<name>A0ABT2LCJ8_9RALS</name>
<dbReference type="Gene3D" id="3.40.720.10">
    <property type="entry name" value="Alkaline Phosphatase, subunit A"/>
    <property type="match status" value="2"/>
</dbReference>
<accession>A0ABT2LCJ8</accession>
<keyword evidence="3" id="KW-1185">Reference proteome</keyword>
<feature type="signal peptide" evidence="1">
    <location>
        <begin position="1"/>
        <end position="29"/>
    </location>
</feature>
<dbReference type="Gene3D" id="2.60.120.200">
    <property type="match status" value="1"/>
</dbReference>
<dbReference type="SUPFAM" id="SSF49899">
    <property type="entry name" value="Concanavalin A-like lectins/glucanases"/>
    <property type="match status" value="1"/>
</dbReference>
<evidence type="ECO:0000313" key="2">
    <source>
        <dbReference type="EMBL" id="MCT7312769.1"/>
    </source>
</evidence>